<dbReference type="SUPFAM" id="SSF69360">
    <property type="entry name" value="Cell wall binding repeat"/>
    <property type="match status" value="1"/>
</dbReference>
<evidence type="ECO:0000256" key="1">
    <source>
        <dbReference type="ARBA" id="ARBA00022737"/>
    </source>
</evidence>
<evidence type="ECO:0000256" key="3">
    <source>
        <dbReference type="SAM" id="MobiDB-lite"/>
    </source>
</evidence>
<evidence type="ECO:0000313" key="9">
    <source>
        <dbReference type="Proteomes" id="UP000431451"/>
    </source>
</evidence>
<dbReference type="GO" id="GO:0008745">
    <property type="term" value="F:N-acetylmuramoyl-L-alanine amidase activity"/>
    <property type="evidence" value="ECO:0007669"/>
    <property type="project" value="UniProtKB-EC"/>
</dbReference>
<reference evidence="7 9" key="2">
    <citation type="submission" date="2018-06" db="EMBL/GenBank/DDBJ databases">
        <authorList>
            <consortium name="IHU Genomes"/>
        </authorList>
    </citation>
    <scope>NUCLEOTIDE SEQUENCE [LARGE SCALE GENOMIC DNA]</scope>
    <source>
        <strain evidence="7 9">NEC25</strain>
    </source>
</reference>
<keyword evidence="1" id="KW-0677">Repeat</keyword>
<organism evidence="6 8">
    <name type="scientific">Clostridium neonatale</name>
    <dbReference type="NCBI Taxonomy" id="137838"/>
    <lineage>
        <taxon>Bacteria</taxon>
        <taxon>Bacillati</taxon>
        <taxon>Bacillota</taxon>
        <taxon>Clostridia</taxon>
        <taxon>Eubacteriales</taxon>
        <taxon>Clostridiaceae</taxon>
        <taxon>Clostridium</taxon>
    </lineage>
</organism>
<evidence type="ECO:0000313" key="8">
    <source>
        <dbReference type="Proteomes" id="UP000220840"/>
    </source>
</evidence>
<gene>
    <name evidence="7" type="primary">lytA_4</name>
    <name evidence="5" type="ORF">CNEO_44932</name>
    <name evidence="7" type="ORF">CNEONATNEC25_00797</name>
    <name evidence="6" type="ORF">CQ394_14305</name>
</gene>
<keyword evidence="7" id="KW-0378">Hydrolase</keyword>
<protein>
    <submittedName>
        <fullName evidence="7">Autolysin</fullName>
        <ecNumber evidence="7">3.5.1.28</ecNumber>
    </submittedName>
</protein>
<feature type="repeat" description="Cell wall-binding" evidence="2">
    <location>
        <begin position="415"/>
        <end position="434"/>
    </location>
</feature>
<feature type="repeat" description="Cell wall-binding" evidence="2">
    <location>
        <begin position="355"/>
        <end position="374"/>
    </location>
</feature>
<dbReference type="Proteomes" id="UP000431451">
    <property type="component" value="Unassembled WGS sequence"/>
</dbReference>
<evidence type="ECO:0000313" key="7">
    <source>
        <dbReference type="EMBL" id="VCT83202.1"/>
    </source>
</evidence>
<dbReference type="Gene3D" id="2.60.40.2700">
    <property type="match status" value="1"/>
</dbReference>
<dbReference type="InterPro" id="IPR018337">
    <property type="entry name" value="Cell_wall/Cho-bd_repeat"/>
</dbReference>
<dbReference type="Gene3D" id="2.10.270.10">
    <property type="entry name" value="Cholin Binding"/>
    <property type="match status" value="1"/>
</dbReference>
<feature type="region of interest" description="Disordered" evidence="3">
    <location>
        <begin position="287"/>
        <end position="327"/>
    </location>
</feature>
<dbReference type="STRING" id="137838.GCA_001458595_01091"/>
<reference evidence="5" key="3">
    <citation type="submission" date="2021-10" db="EMBL/GenBank/DDBJ databases">
        <authorList>
            <person name="Mesa V."/>
        </authorList>
    </citation>
    <scope>NUCLEOTIDE SEQUENCE</scope>
    <source>
        <strain evidence="5">CC3_PB</strain>
    </source>
</reference>
<dbReference type="PROSITE" id="PS51170">
    <property type="entry name" value="CW"/>
    <property type="match status" value="5"/>
</dbReference>
<dbReference type="EMBL" id="PDCJ01000002">
    <property type="protein sequence ID" value="PEG29822.1"/>
    <property type="molecule type" value="Genomic_DNA"/>
</dbReference>
<feature type="compositionally biased region" description="Low complexity" evidence="3">
    <location>
        <begin position="294"/>
        <end position="326"/>
    </location>
</feature>
<keyword evidence="4" id="KW-0732">Signal</keyword>
<evidence type="ECO:0000313" key="5">
    <source>
        <dbReference type="EMBL" id="CAG9710761.1"/>
    </source>
</evidence>
<proteinExistence type="predicted"/>
<dbReference type="RefSeq" id="WP_058293986.1">
    <property type="nucleotide sequence ID" value="NZ_CAKJVD010000011.1"/>
</dbReference>
<dbReference type="EMBL" id="UWJD01000001">
    <property type="protein sequence ID" value="VCT83202.1"/>
    <property type="molecule type" value="Genomic_DNA"/>
</dbReference>
<keyword evidence="8" id="KW-1185">Reference proteome</keyword>
<feature type="repeat" description="Cell wall-binding" evidence="2">
    <location>
        <begin position="395"/>
        <end position="414"/>
    </location>
</feature>
<feature type="chain" id="PRO_5044380400" evidence="4">
    <location>
        <begin position="27"/>
        <end position="473"/>
    </location>
</feature>
<feature type="signal peptide" evidence="4">
    <location>
        <begin position="1"/>
        <end position="26"/>
    </location>
</feature>
<dbReference type="EMBL" id="CAKJVE010000004">
    <property type="protein sequence ID" value="CAG9710761.1"/>
    <property type="molecule type" value="Genomic_DNA"/>
</dbReference>
<dbReference type="Pfam" id="PF19127">
    <property type="entry name" value="Choline_bind_3"/>
    <property type="match status" value="2"/>
</dbReference>
<evidence type="ECO:0000256" key="2">
    <source>
        <dbReference type="PROSITE-ProRule" id="PRU00591"/>
    </source>
</evidence>
<evidence type="ECO:0000256" key="4">
    <source>
        <dbReference type="SAM" id="SignalP"/>
    </source>
</evidence>
<reference evidence="6 8" key="1">
    <citation type="submission" date="2017-10" db="EMBL/GenBank/DDBJ databases">
        <title>Effective Description of Clostridium neonatale sp. nov. linked to necrotizing enterocolitis in neonates and a clarification of species assignable to the genus Clostridium (Prazmowski 1880) emend. Lawson and Rainey 2016.</title>
        <authorList>
            <person name="Bernard K."/>
            <person name="Burdz T."/>
            <person name="Wiebe D."/>
            <person name="Balcewich B."/>
            <person name="Alfa M."/>
            <person name="Bernier A.-M."/>
        </authorList>
    </citation>
    <scope>NUCLEOTIDE SEQUENCE [LARGE SCALE GENOMIC DNA]</scope>
    <source>
        <strain evidence="6 8">LCDC99A005</strain>
    </source>
</reference>
<feature type="repeat" description="Cell wall-binding" evidence="2">
    <location>
        <begin position="375"/>
        <end position="394"/>
    </location>
</feature>
<dbReference type="AlphaFoldDB" id="A0A2A7MDA0"/>
<feature type="repeat" description="Cell wall-binding" evidence="2">
    <location>
        <begin position="435"/>
        <end position="454"/>
    </location>
</feature>
<dbReference type="GeneID" id="68876128"/>
<accession>A0A2A7MDA0</accession>
<sequence>MARKKYTKTTAIALAAATIFQSGAMATNLLDVNAFAVERNQTNDKVEILKQGTKLASDVSIIETTPSAVGITKTADVSLNAPIEVEIPSNTSLDFQVLSIRDELSKHTILNVKISGQGLDIDTDVPLKDGQNLYECGWLIEHDNDNDDFVTLTVRTKDFSFNKDGKEYKIGSLEYTTKISLIVPNNPGIPNPPDGGTVTTPSAVELSSVEIKGNEKVGNTLSANVKDINGNEVNSDLAYKWYRVDRVGSVSETLVSTNSAYKLQNDDAYKYIKLVVSNSENSVETITGKISKKSSSGGSSSSSGGSSSSNSSNSSTSSNNNNTYSNVTVSQGSTAAMQQNADGSIKLVNAEGVPATGWQQVDGTWYLGDVNGQALKGWQQIEGKWYLMNANGAMTTGWQNVGGTWYFMSTSGAMTKGWQKVGGKWYFLQSSGAMKTGWLNDNGTWYYLNADGSMAANTYVDGYYVGSNGAWVK</sequence>
<dbReference type="Proteomes" id="UP000220840">
    <property type="component" value="Unassembled WGS sequence"/>
</dbReference>
<dbReference type="OrthoDB" id="1938909at2"/>
<dbReference type="EC" id="3.5.1.28" evidence="7"/>
<dbReference type="Pfam" id="PF01473">
    <property type="entry name" value="Choline_bind_1"/>
    <property type="match status" value="1"/>
</dbReference>
<name>A0A2A7MDA0_9CLOT</name>
<evidence type="ECO:0000313" key="6">
    <source>
        <dbReference type="EMBL" id="PEG29822.1"/>
    </source>
</evidence>
<dbReference type="Proteomes" id="UP000789738">
    <property type="component" value="Unassembled WGS sequence"/>
</dbReference>